<comment type="caution">
    <text evidence="1">The sequence shown here is derived from an EMBL/GenBank/DDBJ whole genome shotgun (WGS) entry which is preliminary data.</text>
</comment>
<dbReference type="EMBL" id="JACHLI010000001">
    <property type="protein sequence ID" value="MBB4861636.1"/>
    <property type="molecule type" value="Genomic_DNA"/>
</dbReference>
<reference evidence="1 2" key="1">
    <citation type="submission" date="2020-08" db="EMBL/GenBank/DDBJ databases">
        <title>Functional genomics of gut bacteria from endangered species of beetles.</title>
        <authorList>
            <person name="Carlos-Shanley C."/>
        </authorList>
    </citation>
    <scope>NUCLEOTIDE SEQUENCE [LARGE SCALE GENOMIC DNA]</scope>
    <source>
        <strain evidence="1 2">S00179</strain>
    </source>
</reference>
<evidence type="ECO:0000313" key="2">
    <source>
        <dbReference type="Proteomes" id="UP000566995"/>
    </source>
</evidence>
<protein>
    <recommendedName>
        <fullName evidence="3">Nucleotidyl transferase AbiEii/AbiGii toxin family protein</fullName>
    </recommendedName>
</protein>
<organism evidence="1 2">
    <name type="scientific">Pseudomonas nitroreducens</name>
    <dbReference type="NCBI Taxonomy" id="46680"/>
    <lineage>
        <taxon>Bacteria</taxon>
        <taxon>Pseudomonadati</taxon>
        <taxon>Pseudomonadota</taxon>
        <taxon>Gammaproteobacteria</taxon>
        <taxon>Pseudomonadales</taxon>
        <taxon>Pseudomonadaceae</taxon>
        <taxon>Pseudomonas</taxon>
    </lineage>
</organism>
<sequence length="256" mass="28740">MDEVRGLKLFAEHFKEYQEQYVLIGGVATSITMDNAGVEFRKTRDLDIVLIIEALTPEFVAHFWKFIKEGGYAIQEVGGGEKPKPVFYRFGKPANDAYPELIELFSRSGEGMGQSENGAITQIPTDESVSSLSAILLNDDYYDFLRSGMERTNGVCHITEDRLIPFKMRAWLDLTARKAENPESVDSKTIKKHRNDVLRLSQLLQAGQFTVPDSIKADMLAFLDQLGGENVDLKSLDVGGTMAEVIEHIRRAFNLD</sequence>
<name>A0A7W7NYN7_PSENT</name>
<evidence type="ECO:0008006" key="3">
    <source>
        <dbReference type="Google" id="ProtNLM"/>
    </source>
</evidence>
<dbReference type="RefSeq" id="WP_184585890.1">
    <property type="nucleotide sequence ID" value="NZ_JACHLI010000001.1"/>
</dbReference>
<accession>A0A7W7NYN7</accession>
<gene>
    <name evidence="1" type="ORF">HNP46_000447</name>
</gene>
<evidence type="ECO:0000313" key="1">
    <source>
        <dbReference type="EMBL" id="MBB4861636.1"/>
    </source>
</evidence>
<dbReference type="AlphaFoldDB" id="A0A7W7NYN7"/>
<dbReference type="Proteomes" id="UP000566995">
    <property type="component" value="Unassembled WGS sequence"/>
</dbReference>
<proteinExistence type="predicted"/>